<feature type="transmembrane region" description="Helical" evidence="7">
    <location>
        <begin position="83"/>
        <end position="104"/>
    </location>
</feature>
<proteinExistence type="predicted"/>
<keyword evidence="1" id="KW-0813">Transport</keyword>
<evidence type="ECO:0000256" key="2">
    <source>
        <dbReference type="ARBA" id="ARBA00022485"/>
    </source>
</evidence>
<dbReference type="eggNOG" id="COG0348">
    <property type="taxonomic scope" value="Bacteria"/>
</dbReference>
<dbReference type="InterPro" id="IPR017896">
    <property type="entry name" value="4Fe4S_Fe-S-bd"/>
</dbReference>
<keyword evidence="10" id="KW-1185">Reference proteome</keyword>
<accession>A0A0A0ETG8</accession>
<sequence>MSKKIPLDLLDDGGSGPYISERKIYPRDVSGPLNRLRVAAVFWLLGMFYLFPWLSWDGRQAVLFDLPARKFYVFGLTFWPQDFLFLALLLIIAAMALFFFTALAGRLFCGYACPQTVWTEVFLWMESAIEGDRHKRMKLDAGPWTREKVLRKGSKHVVWLLFALWTGFTFVGFFTPIKDLAARAPLGWGGWETFWVFFYALATWGNAGFLREQVCKYMCPYARFQSAMFDRNTLIIAYDPMRGEPRGPRKRGLVSSVLERGRGLLDQLTAYDYVFRASRHPSAADQQAQARGTITLAGAGAEAAPLPKFAPEELGDCIDCTMCVQVCPTGIDIRNGLQYECIACGACIDACDDIMDKMGYPHGLIRYSTQNAIDGKSTRVLRPRIFIYGTLLLGLIVAWAWGVGTRSPLIAEVLRDRNALFRSVGEQTENGYTLKVINKTDKPQAYTLTLEADTAGITLPGAPVTIKATPQELVSRAVTLSAPADVHGRHDVRFVITGADGATREVVNSTFFGPLQ</sequence>
<evidence type="ECO:0000256" key="3">
    <source>
        <dbReference type="ARBA" id="ARBA00022723"/>
    </source>
</evidence>
<keyword evidence="4" id="KW-0249">Electron transport</keyword>
<keyword evidence="6" id="KW-0411">Iron-sulfur</keyword>
<feature type="transmembrane region" description="Helical" evidence="7">
    <location>
        <begin position="385"/>
        <end position="404"/>
    </location>
</feature>
<keyword evidence="5" id="KW-0408">Iron</keyword>
<dbReference type="Proteomes" id="UP000029998">
    <property type="component" value="Unassembled WGS sequence"/>
</dbReference>
<dbReference type="PANTHER" id="PTHR30176:SF3">
    <property type="entry name" value="FERREDOXIN-TYPE PROTEIN NAPH"/>
    <property type="match status" value="1"/>
</dbReference>
<evidence type="ECO:0000256" key="6">
    <source>
        <dbReference type="ARBA" id="ARBA00023014"/>
    </source>
</evidence>
<dbReference type="STRING" id="1385517.N800_03725"/>
<dbReference type="InterPro" id="IPR051684">
    <property type="entry name" value="Electron_Trans/Redox"/>
</dbReference>
<feature type="transmembrane region" description="Helical" evidence="7">
    <location>
        <begin position="36"/>
        <end position="56"/>
    </location>
</feature>
<keyword evidence="3" id="KW-0479">Metal-binding</keyword>
<protein>
    <submittedName>
        <fullName evidence="9">(Fe-S)-binding protein</fullName>
    </submittedName>
</protein>
<dbReference type="PROSITE" id="PS51379">
    <property type="entry name" value="4FE4S_FER_2"/>
    <property type="match status" value="1"/>
</dbReference>
<evidence type="ECO:0000256" key="1">
    <source>
        <dbReference type="ARBA" id="ARBA00022448"/>
    </source>
</evidence>
<dbReference type="EMBL" id="AVPU01000025">
    <property type="protein sequence ID" value="KGM53545.1"/>
    <property type="molecule type" value="Genomic_DNA"/>
</dbReference>
<dbReference type="Pfam" id="PF13746">
    <property type="entry name" value="Fer4_18"/>
    <property type="match status" value="2"/>
</dbReference>
<dbReference type="InterPro" id="IPR013783">
    <property type="entry name" value="Ig-like_fold"/>
</dbReference>
<feature type="domain" description="4Fe-4S ferredoxin-type" evidence="8">
    <location>
        <begin position="307"/>
        <end position="336"/>
    </location>
</feature>
<dbReference type="SUPFAM" id="SSF54862">
    <property type="entry name" value="4Fe-4S ferredoxins"/>
    <property type="match status" value="1"/>
</dbReference>
<dbReference type="PANTHER" id="PTHR30176">
    <property type="entry name" value="FERREDOXIN-TYPE PROTEIN NAPH"/>
    <property type="match status" value="1"/>
</dbReference>
<dbReference type="InterPro" id="IPR032879">
    <property type="entry name" value="FixG_C"/>
</dbReference>
<feature type="transmembrane region" description="Helical" evidence="7">
    <location>
        <begin position="156"/>
        <end position="174"/>
    </location>
</feature>
<evidence type="ECO:0000256" key="5">
    <source>
        <dbReference type="ARBA" id="ARBA00023004"/>
    </source>
</evidence>
<dbReference type="PROSITE" id="PS00198">
    <property type="entry name" value="4FE4S_FER_1"/>
    <property type="match status" value="1"/>
</dbReference>
<evidence type="ECO:0000313" key="9">
    <source>
        <dbReference type="EMBL" id="KGM53545.1"/>
    </source>
</evidence>
<comment type="caution">
    <text evidence="9">The sequence shown here is derived from an EMBL/GenBank/DDBJ whole genome shotgun (WGS) entry which is preliminary data.</text>
</comment>
<keyword evidence="7" id="KW-0812">Transmembrane</keyword>
<evidence type="ECO:0000313" key="10">
    <source>
        <dbReference type="Proteomes" id="UP000029998"/>
    </source>
</evidence>
<keyword evidence="7" id="KW-0472">Membrane</keyword>
<keyword evidence="7" id="KW-1133">Transmembrane helix</keyword>
<dbReference type="RefSeq" id="WP_036139011.1">
    <property type="nucleotide sequence ID" value="NZ_AVPU01000025.1"/>
</dbReference>
<gene>
    <name evidence="9" type="ORF">N800_03725</name>
</gene>
<feature type="transmembrane region" description="Helical" evidence="7">
    <location>
        <begin position="194"/>
        <end position="210"/>
    </location>
</feature>
<dbReference type="GO" id="GO:0051539">
    <property type="term" value="F:4 iron, 4 sulfur cluster binding"/>
    <property type="evidence" value="ECO:0007669"/>
    <property type="project" value="UniProtKB-KW"/>
</dbReference>
<dbReference type="OrthoDB" id="9811700at2"/>
<evidence type="ECO:0000256" key="4">
    <source>
        <dbReference type="ARBA" id="ARBA00022982"/>
    </source>
</evidence>
<dbReference type="Gene3D" id="2.60.40.10">
    <property type="entry name" value="Immunoglobulins"/>
    <property type="match status" value="1"/>
</dbReference>
<dbReference type="GO" id="GO:0005886">
    <property type="term" value="C:plasma membrane"/>
    <property type="evidence" value="ECO:0007669"/>
    <property type="project" value="TreeGrafter"/>
</dbReference>
<evidence type="ECO:0000259" key="8">
    <source>
        <dbReference type="PROSITE" id="PS51379"/>
    </source>
</evidence>
<dbReference type="Pfam" id="PF12801">
    <property type="entry name" value="Fer4_5"/>
    <property type="match status" value="1"/>
</dbReference>
<dbReference type="GO" id="GO:0046872">
    <property type="term" value="F:metal ion binding"/>
    <property type="evidence" value="ECO:0007669"/>
    <property type="project" value="UniProtKB-KW"/>
</dbReference>
<evidence type="ECO:0000256" key="7">
    <source>
        <dbReference type="SAM" id="Phobius"/>
    </source>
</evidence>
<name>A0A0A0ETG8_9GAMM</name>
<keyword evidence="2" id="KW-0004">4Fe-4S</keyword>
<dbReference type="AlphaFoldDB" id="A0A0A0ETG8"/>
<reference evidence="9 10" key="1">
    <citation type="submission" date="2013-08" db="EMBL/GenBank/DDBJ databases">
        <title>Genome sequencing of Lysobacter.</title>
        <authorList>
            <person name="Zhang S."/>
            <person name="Wang G."/>
        </authorList>
    </citation>
    <scope>NUCLEOTIDE SEQUENCE [LARGE SCALE GENOMIC DNA]</scope>
    <source>
        <strain evidence="9 10">GH1-9</strain>
    </source>
</reference>
<organism evidence="9 10">
    <name type="scientific">Lysobacter daejeonensis GH1-9</name>
    <dbReference type="NCBI Taxonomy" id="1385517"/>
    <lineage>
        <taxon>Bacteria</taxon>
        <taxon>Pseudomonadati</taxon>
        <taxon>Pseudomonadota</taxon>
        <taxon>Gammaproteobacteria</taxon>
        <taxon>Lysobacterales</taxon>
        <taxon>Lysobacteraceae</taxon>
        <taxon>Aerolutibacter</taxon>
    </lineage>
</organism>
<dbReference type="Pfam" id="PF11614">
    <property type="entry name" value="FixG_C"/>
    <property type="match status" value="1"/>
</dbReference>
<dbReference type="InterPro" id="IPR017900">
    <property type="entry name" value="4Fe4S_Fe_S_CS"/>
</dbReference>